<sequence>MPISTDNTALPKKRIKEKQTVNIGTGSHYIDLYIQQDRRSAFNGVVMDSDDTIYVNGNGTHLAEESALTDEFGSVPASYIEVSILEPETTDTYVEDIDHYEAWN</sequence>
<evidence type="ECO:0000313" key="1">
    <source>
        <dbReference type="EMBL" id="KKK54732.1"/>
    </source>
</evidence>
<comment type="caution">
    <text evidence="1">The sequence shown here is derived from an EMBL/GenBank/DDBJ whole genome shotgun (WGS) entry which is preliminary data.</text>
</comment>
<name>A0A0F8WD13_9ZZZZ</name>
<reference evidence="1" key="1">
    <citation type="journal article" date="2015" name="Nature">
        <title>Complex archaea that bridge the gap between prokaryotes and eukaryotes.</title>
        <authorList>
            <person name="Spang A."/>
            <person name="Saw J.H."/>
            <person name="Jorgensen S.L."/>
            <person name="Zaremba-Niedzwiedzka K."/>
            <person name="Martijn J."/>
            <person name="Lind A.E."/>
            <person name="van Eijk R."/>
            <person name="Schleper C."/>
            <person name="Guy L."/>
            <person name="Ettema T.J."/>
        </authorList>
    </citation>
    <scope>NUCLEOTIDE SEQUENCE</scope>
</reference>
<gene>
    <name evidence="1" type="ORF">LCGC14_3081750</name>
</gene>
<organism evidence="1">
    <name type="scientific">marine sediment metagenome</name>
    <dbReference type="NCBI Taxonomy" id="412755"/>
    <lineage>
        <taxon>unclassified sequences</taxon>
        <taxon>metagenomes</taxon>
        <taxon>ecological metagenomes</taxon>
    </lineage>
</organism>
<dbReference type="AlphaFoldDB" id="A0A0F8WD13"/>
<protein>
    <submittedName>
        <fullName evidence="1">Uncharacterized protein</fullName>
    </submittedName>
</protein>
<accession>A0A0F8WD13</accession>
<proteinExistence type="predicted"/>
<dbReference type="EMBL" id="LAZR01065845">
    <property type="protein sequence ID" value="KKK54732.1"/>
    <property type="molecule type" value="Genomic_DNA"/>
</dbReference>